<dbReference type="SMART" id="SM00220">
    <property type="entry name" value="S_TKc"/>
    <property type="match status" value="1"/>
</dbReference>
<gene>
    <name evidence="8" type="primary">RAD53</name>
    <name evidence="8" type="ORF">AK812_SmicGene29508</name>
</gene>
<comment type="caution">
    <text evidence="8">The sequence shown here is derived from an EMBL/GenBank/DDBJ whole genome shotgun (WGS) entry which is preliminary data.</text>
</comment>
<protein>
    <submittedName>
        <fullName evidence="8">Serine/threonine-protein kinase RAD53</fullName>
    </submittedName>
</protein>
<dbReference type="Gene3D" id="3.30.200.20">
    <property type="entry name" value="Phosphorylase Kinase, domain 1"/>
    <property type="match status" value="1"/>
</dbReference>
<organism evidence="8 9">
    <name type="scientific">Symbiodinium microadriaticum</name>
    <name type="common">Dinoflagellate</name>
    <name type="synonym">Zooxanthella microadriatica</name>
    <dbReference type="NCBI Taxonomy" id="2951"/>
    <lineage>
        <taxon>Eukaryota</taxon>
        <taxon>Sar</taxon>
        <taxon>Alveolata</taxon>
        <taxon>Dinophyceae</taxon>
        <taxon>Suessiales</taxon>
        <taxon>Symbiodiniaceae</taxon>
        <taxon>Symbiodinium</taxon>
    </lineage>
</organism>
<evidence type="ECO:0000313" key="8">
    <source>
        <dbReference type="EMBL" id="OLP89089.1"/>
    </source>
</evidence>
<dbReference type="Proteomes" id="UP000186817">
    <property type="component" value="Unassembled WGS sequence"/>
</dbReference>
<sequence>MLPRWEEALNYTNFPQLLRMLHDVFPGLIIWQSYPFVRRERYRHGRLLPEHVEAIHRMNAGTERAIKSFQEGFATACDARILFDDFWPLQVKRADMYRDMIHHPGPLSNVIVQQIMDQWTHHARVCELHKAPAETSKTQFKTSEHLSALVLSLLRRRFLLAFIVSCPVLVLWADPFKRLPDAGKPGGALAPRACARWVVEYGFNDLYPTLERPLVKVSRFTGWKGTFLQGAEMLSQCSLQWCGEPSDFFSFKPAVASAVGPSSPFPAMPERSPPVHLCTAGTASERQFCCVSRGSPTALSGQCSTAMDVLMSGWIAAQLCHKGATWHFAQGLPSVASVAFGLHGFLWRRRSVVKIVRRRAEASVRPVGLREQWFEEHPLLKQRRQRTTETEEFWRYMSKLQALRHENVVRYTDFYADSSSFYFVMECCAGRTLLEHLLETPLASRDQRIGFNWHADTANRESKALHYIHQMDVIHRALAKPRLEQLQTFKSEKEMNAGDVKLENLMVLDRSLEGPLIKLLDFGLGCRGTGAGAMGTLGYMAPEVPGTRRRDGTSLGEPSTCHGMAKAAKDVELSFVHKPRFGPSSYTNSVDLFSAGVVMHICFTGRPAFPPVTYRTWEDHHRALLAGPDLHQKPLHKVGGTVFVVSVSQLEAPARAVLWGFAQILFESSRQRRHKALRSPWLQGDGKTWKEEPVLWSGTSNELRFLQVMGAVDPVWNGGSTQLKVVPSKGSLQVIDEAEEDTEDEEKDRDIEQFCCRRGSLVQAELQVEDSELLAQGPLVGFPPLGYSRNIEHPNAQTIKGAFGSVMDLLPEIFHNPPWDVDADETFGDMRQRQCLHFLSSDAMDKMVPQREFRNYPASNRGEVIGFVPPIASTDVWKASVTDKAKIYGPDRTIGVTTADKSVVRPPESFEPVFHNSLPAQFFMNLLEAYSAVGIIDATAGAGELCKAWETQHADGNGKKRKDAGEEAESDEEGPKKKRKPKAKDEEDEEEPLKKKPKKAAPKKKVTAFQKLLCIVTRPKLRAQHPQANIGTRTIIHADVRIHIVREFTKWQSSGWQGLCIASSDRRGLDEIVLAEL</sequence>
<feature type="compositionally biased region" description="Basic residues" evidence="6">
    <location>
        <begin position="995"/>
        <end position="1004"/>
    </location>
</feature>
<dbReference type="Gene3D" id="1.10.510.10">
    <property type="entry name" value="Transferase(Phosphotransferase) domain 1"/>
    <property type="match status" value="1"/>
</dbReference>
<keyword evidence="9" id="KW-1185">Reference proteome</keyword>
<evidence type="ECO:0000256" key="2">
    <source>
        <dbReference type="ARBA" id="ARBA00022679"/>
    </source>
</evidence>
<accession>A0A1Q9D1N1</accession>
<keyword evidence="5" id="KW-0067">ATP-binding</keyword>
<keyword evidence="2" id="KW-0808">Transferase</keyword>
<evidence type="ECO:0000256" key="4">
    <source>
        <dbReference type="ARBA" id="ARBA00022777"/>
    </source>
</evidence>
<dbReference type="EMBL" id="LSRX01000778">
    <property type="protein sequence ID" value="OLP89089.1"/>
    <property type="molecule type" value="Genomic_DNA"/>
</dbReference>
<dbReference type="Pfam" id="PF00069">
    <property type="entry name" value="Pkinase"/>
    <property type="match status" value="1"/>
</dbReference>
<evidence type="ECO:0000256" key="6">
    <source>
        <dbReference type="SAM" id="MobiDB-lite"/>
    </source>
</evidence>
<feature type="region of interest" description="Disordered" evidence="6">
    <location>
        <begin position="954"/>
        <end position="1004"/>
    </location>
</feature>
<dbReference type="PANTHER" id="PTHR24349">
    <property type="entry name" value="SERINE/THREONINE-PROTEIN KINASE"/>
    <property type="match status" value="1"/>
</dbReference>
<evidence type="ECO:0000256" key="5">
    <source>
        <dbReference type="ARBA" id="ARBA00022840"/>
    </source>
</evidence>
<keyword evidence="3" id="KW-0547">Nucleotide-binding</keyword>
<name>A0A1Q9D1N1_SYMMI</name>
<dbReference type="GO" id="GO:0004674">
    <property type="term" value="F:protein serine/threonine kinase activity"/>
    <property type="evidence" value="ECO:0007669"/>
    <property type="project" value="UniProtKB-KW"/>
</dbReference>
<evidence type="ECO:0000256" key="1">
    <source>
        <dbReference type="ARBA" id="ARBA00022527"/>
    </source>
</evidence>
<dbReference type="InterPro" id="IPR011009">
    <property type="entry name" value="Kinase-like_dom_sf"/>
</dbReference>
<dbReference type="SUPFAM" id="SSF56112">
    <property type="entry name" value="Protein kinase-like (PK-like)"/>
    <property type="match status" value="1"/>
</dbReference>
<dbReference type="OrthoDB" id="447251at2759"/>
<feature type="domain" description="Protein kinase" evidence="7">
    <location>
        <begin position="329"/>
        <end position="682"/>
    </location>
</feature>
<keyword evidence="1" id="KW-0723">Serine/threonine-protein kinase</keyword>
<proteinExistence type="predicted"/>
<evidence type="ECO:0000259" key="7">
    <source>
        <dbReference type="PROSITE" id="PS50011"/>
    </source>
</evidence>
<evidence type="ECO:0000313" key="9">
    <source>
        <dbReference type="Proteomes" id="UP000186817"/>
    </source>
</evidence>
<dbReference type="PROSITE" id="PS50011">
    <property type="entry name" value="PROTEIN_KINASE_DOM"/>
    <property type="match status" value="1"/>
</dbReference>
<dbReference type="InterPro" id="IPR000719">
    <property type="entry name" value="Prot_kinase_dom"/>
</dbReference>
<reference evidence="8 9" key="1">
    <citation type="submission" date="2016-02" db="EMBL/GenBank/DDBJ databases">
        <title>Genome analysis of coral dinoflagellate symbionts highlights evolutionary adaptations to a symbiotic lifestyle.</title>
        <authorList>
            <person name="Aranda M."/>
            <person name="Li Y."/>
            <person name="Liew Y.J."/>
            <person name="Baumgarten S."/>
            <person name="Simakov O."/>
            <person name="Wilson M."/>
            <person name="Piel J."/>
            <person name="Ashoor H."/>
            <person name="Bougouffa S."/>
            <person name="Bajic V.B."/>
            <person name="Ryu T."/>
            <person name="Ravasi T."/>
            <person name="Bayer T."/>
            <person name="Micklem G."/>
            <person name="Kim H."/>
            <person name="Bhak J."/>
            <person name="Lajeunesse T.C."/>
            <person name="Voolstra C.R."/>
        </authorList>
    </citation>
    <scope>NUCLEOTIDE SEQUENCE [LARGE SCALE GENOMIC DNA]</scope>
    <source>
        <strain evidence="8 9">CCMP2467</strain>
    </source>
</reference>
<dbReference type="AlphaFoldDB" id="A0A1Q9D1N1"/>
<dbReference type="GO" id="GO:0005524">
    <property type="term" value="F:ATP binding"/>
    <property type="evidence" value="ECO:0007669"/>
    <property type="project" value="UniProtKB-KW"/>
</dbReference>
<keyword evidence="4 8" id="KW-0418">Kinase</keyword>
<dbReference type="InterPro" id="IPR050205">
    <property type="entry name" value="CDPK_Ser/Thr_kinases"/>
</dbReference>
<evidence type="ECO:0000256" key="3">
    <source>
        <dbReference type="ARBA" id="ARBA00022741"/>
    </source>
</evidence>